<reference evidence="7 8" key="1">
    <citation type="journal article" date="2018" name="Sci. Rep.">
        <title>Genome sequence of the cauliflower mushroom Sparassis crispa (Hanabiratake) and its association with beneficial usage.</title>
        <authorList>
            <person name="Kiyama R."/>
            <person name="Furutani Y."/>
            <person name="Kawaguchi K."/>
            <person name="Nakanishi T."/>
        </authorList>
    </citation>
    <scope>NUCLEOTIDE SEQUENCE [LARGE SCALE GENOMIC DNA]</scope>
</reference>
<evidence type="ECO:0000256" key="5">
    <source>
        <dbReference type="SAM" id="MobiDB-lite"/>
    </source>
</evidence>
<dbReference type="Pfam" id="PF02207">
    <property type="entry name" value="zf-UBR"/>
    <property type="match status" value="1"/>
</dbReference>
<dbReference type="InterPro" id="IPR013083">
    <property type="entry name" value="Znf_RING/FYVE/PHD"/>
</dbReference>
<organism evidence="7 8">
    <name type="scientific">Sparassis crispa</name>
    <dbReference type="NCBI Taxonomy" id="139825"/>
    <lineage>
        <taxon>Eukaryota</taxon>
        <taxon>Fungi</taxon>
        <taxon>Dikarya</taxon>
        <taxon>Basidiomycota</taxon>
        <taxon>Agaricomycotina</taxon>
        <taxon>Agaricomycetes</taxon>
        <taxon>Polyporales</taxon>
        <taxon>Sparassidaceae</taxon>
        <taxon>Sparassis</taxon>
    </lineage>
</organism>
<dbReference type="SMART" id="SM00396">
    <property type="entry name" value="ZnF_UBR1"/>
    <property type="match status" value="1"/>
</dbReference>
<evidence type="ECO:0000256" key="2">
    <source>
        <dbReference type="ARBA" id="ARBA00022771"/>
    </source>
</evidence>
<evidence type="ECO:0000259" key="6">
    <source>
        <dbReference type="PROSITE" id="PS51157"/>
    </source>
</evidence>
<protein>
    <recommendedName>
        <fullName evidence="6">UBR-type domain-containing protein</fullName>
    </recommendedName>
</protein>
<dbReference type="GeneID" id="38781326"/>
<dbReference type="SUPFAM" id="SSF57903">
    <property type="entry name" value="FYVE/PHD zinc finger"/>
    <property type="match status" value="1"/>
</dbReference>
<proteinExistence type="predicted"/>
<feature type="region of interest" description="Disordered" evidence="5">
    <location>
        <begin position="243"/>
        <end position="280"/>
    </location>
</feature>
<accession>A0A401GQH4</accession>
<evidence type="ECO:0000256" key="4">
    <source>
        <dbReference type="PROSITE-ProRule" id="PRU00508"/>
    </source>
</evidence>
<dbReference type="InterPro" id="IPR040204">
    <property type="entry name" value="UBR7"/>
</dbReference>
<dbReference type="InterPro" id="IPR001965">
    <property type="entry name" value="Znf_PHD"/>
</dbReference>
<dbReference type="CDD" id="cd19677">
    <property type="entry name" value="UBR-box_UBR7"/>
    <property type="match status" value="1"/>
</dbReference>
<dbReference type="GO" id="GO:0008270">
    <property type="term" value="F:zinc ion binding"/>
    <property type="evidence" value="ECO:0007669"/>
    <property type="project" value="UniProtKB-KW"/>
</dbReference>
<dbReference type="GO" id="GO:0005737">
    <property type="term" value="C:cytoplasm"/>
    <property type="evidence" value="ECO:0007669"/>
    <property type="project" value="TreeGrafter"/>
</dbReference>
<dbReference type="AlphaFoldDB" id="A0A401GQH4"/>
<dbReference type="RefSeq" id="XP_027615322.1">
    <property type="nucleotide sequence ID" value="XM_027759521.1"/>
</dbReference>
<keyword evidence="1" id="KW-0479">Metal-binding</keyword>
<dbReference type="FunCoup" id="A0A401GQH4">
    <property type="interactions" value="603"/>
</dbReference>
<evidence type="ECO:0000256" key="1">
    <source>
        <dbReference type="ARBA" id="ARBA00022723"/>
    </source>
</evidence>
<keyword evidence="3" id="KW-0862">Zinc</keyword>
<dbReference type="InterPro" id="IPR047506">
    <property type="entry name" value="UBR7-like_UBR-box"/>
</dbReference>
<dbReference type="InterPro" id="IPR019787">
    <property type="entry name" value="Znf_PHD-finger"/>
</dbReference>
<dbReference type="PANTHER" id="PTHR13513">
    <property type="entry name" value="E3 UBIQUITIN-PROTEIN LIGASE UBR7"/>
    <property type="match status" value="1"/>
</dbReference>
<dbReference type="Proteomes" id="UP000287166">
    <property type="component" value="Unassembled WGS sequence"/>
</dbReference>
<dbReference type="InterPro" id="IPR011011">
    <property type="entry name" value="Znf_FYVE_PHD"/>
</dbReference>
<dbReference type="OrthoDB" id="5795902at2759"/>
<dbReference type="InParanoid" id="A0A401GQH4"/>
<dbReference type="Pfam" id="PF00628">
    <property type="entry name" value="PHD"/>
    <property type="match status" value="1"/>
</dbReference>
<evidence type="ECO:0000313" key="8">
    <source>
        <dbReference type="Proteomes" id="UP000287166"/>
    </source>
</evidence>
<dbReference type="Gene3D" id="3.30.40.10">
    <property type="entry name" value="Zinc/RING finger domain, C3HC4 (zinc finger)"/>
    <property type="match status" value="1"/>
</dbReference>
<evidence type="ECO:0000313" key="7">
    <source>
        <dbReference type="EMBL" id="GBE84409.1"/>
    </source>
</evidence>
<dbReference type="PANTHER" id="PTHR13513:SF9">
    <property type="entry name" value="E3 UBIQUITIN-PROTEIN LIGASE UBR7-RELATED"/>
    <property type="match status" value="1"/>
</dbReference>
<dbReference type="InterPro" id="IPR003126">
    <property type="entry name" value="Znf_UBR"/>
</dbReference>
<dbReference type="SMART" id="SM00249">
    <property type="entry name" value="PHD"/>
    <property type="match status" value="1"/>
</dbReference>
<evidence type="ECO:0000256" key="3">
    <source>
        <dbReference type="ARBA" id="ARBA00022833"/>
    </source>
</evidence>
<feature type="domain" description="UBR-type" evidence="6">
    <location>
        <begin position="28"/>
        <end position="94"/>
    </location>
</feature>
<dbReference type="GO" id="GO:0061630">
    <property type="term" value="F:ubiquitin protein ligase activity"/>
    <property type="evidence" value="ECO:0007669"/>
    <property type="project" value="InterPro"/>
</dbReference>
<keyword evidence="8" id="KW-1185">Reference proteome</keyword>
<gene>
    <name evidence="7" type="ORF">SCP_0603880</name>
</gene>
<name>A0A401GQH4_9APHY</name>
<feature type="region of interest" description="Disordered" evidence="5">
    <location>
        <begin position="147"/>
        <end position="179"/>
    </location>
</feature>
<dbReference type="EMBL" id="BFAD01000006">
    <property type="protein sequence ID" value="GBE84409.1"/>
    <property type="molecule type" value="Genomic_DNA"/>
</dbReference>
<dbReference type="PROSITE" id="PS51157">
    <property type="entry name" value="ZF_UBR"/>
    <property type="match status" value="1"/>
</dbReference>
<sequence>MSFTLGSILNSQISLVQEASEALPHQFSQCTYSLGPRRQAVYLCKTCGETRGICSACSIACHTDHEQVELFPKRNFRCDCPTSAFALQCTLHRTLEPENGKNVYGQNFLGKFCRCGREYDAQQERETMIQCLACEDWFHESCLNLRERPPSRDPSPEPTQESPDEDDAASEASSSGLPPPLISASDYDSFVCGACVHKIDTLKRYAGTSKVLMVVRDSPSDKWRIIGDEDAGSSTVEVDIAEPGSSAGEKRAHSPTKPDAPDAKRARLSPVPLSSQPCLAPAMNPRAQELLSSQESRDDEGLQAFSPLGCGDVFLTEGWRERWCRCDACLPSLRAHQYLLEEEETYEPPEDPDSGLSLEELGLRALQRLPRDRAIDGIRAFNEMRDDLMNHLRPFAQEGKVVTERDIRAFFDSRTEPSK</sequence>
<keyword evidence="2" id="KW-0863">Zinc-finger</keyword>
<comment type="caution">
    <text evidence="7">The sequence shown here is derived from an EMBL/GenBank/DDBJ whole genome shotgun (WGS) entry which is preliminary data.</text>
</comment>
<feature type="zinc finger region" description="UBR-type" evidence="4">
    <location>
        <begin position="28"/>
        <end position="94"/>
    </location>
</feature>
<dbReference type="STRING" id="139825.A0A401GQH4"/>